<protein>
    <submittedName>
        <fullName evidence="2">Uncharacterized protein</fullName>
    </submittedName>
</protein>
<name>A0A0F9GNI0_9ZZZZ</name>
<accession>A0A0F9GNI0</accession>
<dbReference type="AlphaFoldDB" id="A0A0F9GNI0"/>
<feature type="non-terminal residue" evidence="2">
    <location>
        <position position="100"/>
    </location>
</feature>
<sequence length="100" mass="10992">MDPLDLLWPIPKLPPPASRRLSIRDLGAGWKKTNPGVYDHLDDLSVGQAAKDVYPDQYQDIVPYDTEEALSPPYTPAESVTRAEENLRKIPPGPGAAART</sequence>
<gene>
    <name evidence="2" type="ORF">LCGC14_2099510</name>
</gene>
<dbReference type="EMBL" id="LAZR01025731">
    <property type="protein sequence ID" value="KKL70980.1"/>
    <property type="molecule type" value="Genomic_DNA"/>
</dbReference>
<evidence type="ECO:0000256" key="1">
    <source>
        <dbReference type="SAM" id="MobiDB-lite"/>
    </source>
</evidence>
<organism evidence="2">
    <name type="scientific">marine sediment metagenome</name>
    <dbReference type="NCBI Taxonomy" id="412755"/>
    <lineage>
        <taxon>unclassified sequences</taxon>
        <taxon>metagenomes</taxon>
        <taxon>ecological metagenomes</taxon>
    </lineage>
</organism>
<reference evidence="2" key="1">
    <citation type="journal article" date="2015" name="Nature">
        <title>Complex archaea that bridge the gap between prokaryotes and eukaryotes.</title>
        <authorList>
            <person name="Spang A."/>
            <person name="Saw J.H."/>
            <person name="Jorgensen S.L."/>
            <person name="Zaremba-Niedzwiedzka K."/>
            <person name="Martijn J."/>
            <person name="Lind A.E."/>
            <person name="van Eijk R."/>
            <person name="Schleper C."/>
            <person name="Guy L."/>
            <person name="Ettema T.J."/>
        </authorList>
    </citation>
    <scope>NUCLEOTIDE SEQUENCE</scope>
</reference>
<proteinExistence type="predicted"/>
<evidence type="ECO:0000313" key="2">
    <source>
        <dbReference type="EMBL" id="KKL70980.1"/>
    </source>
</evidence>
<comment type="caution">
    <text evidence="2">The sequence shown here is derived from an EMBL/GenBank/DDBJ whole genome shotgun (WGS) entry which is preliminary data.</text>
</comment>
<feature type="region of interest" description="Disordered" evidence="1">
    <location>
        <begin position="66"/>
        <end position="100"/>
    </location>
</feature>